<proteinExistence type="predicted"/>
<sequence>MTLEEYAAEVAVELAARNADIPFDAVLMLEQKTWPPGGPKITPRQTADVLFQMQIVVSMTPAEWEIAADPYSMLTRVRFHVSNEAFTRFACACCRRIWDLIPGDDVRRIVEATENVLQGKLSQRKREKLFDVLTESFMAGLSGAARSASEAVGELFELGFYAALASSLHAAKARAGGATEGSAYVAELATQATLLRELVGNPLRGSS</sequence>
<accession>A0A6P2D7H0</accession>
<dbReference type="Proteomes" id="UP000464178">
    <property type="component" value="Chromosome"/>
</dbReference>
<name>A0A6P2D7H0_9BACT</name>
<dbReference type="EMBL" id="LR593886">
    <property type="protein sequence ID" value="VTR96887.1"/>
    <property type="molecule type" value="Genomic_DNA"/>
</dbReference>
<protein>
    <submittedName>
        <fullName evidence="1">Uncharacterized protein</fullName>
    </submittedName>
</protein>
<reference evidence="1 2" key="1">
    <citation type="submission" date="2019-05" db="EMBL/GenBank/DDBJ databases">
        <authorList>
            <consortium name="Science for Life Laboratories"/>
        </authorList>
    </citation>
    <scope>NUCLEOTIDE SEQUENCE [LARGE SCALE GENOMIC DNA]</scope>
    <source>
        <strain evidence="1">Soil9</strain>
    </source>
</reference>
<dbReference type="AlphaFoldDB" id="A0A6P2D7H0"/>
<evidence type="ECO:0000313" key="2">
    <source>
        <dbReference type="Proteomes" id="UP000464178"/>
    </source>
</evidence>
<dbReference type="RefSeq" id="WP_162670958.1">
    <property type="nucleotide sequence ID" value="NZ_LR593886.1"/>
</dbReference>
<gene>
    <name evidence="1" type="ORF">SOIL9_09960</name>
</gene>
<evidence type="ECO:0000313" key="1">
    <source>
        <dbReference type="EMBL" id="VTR96887.1"/>
    </source>
</evidence>
<keyword evidence="2" id="KW-1185">Reference proteome</keyword>
<organism evidence="1 2">
    <name type="scientific">Gemmata massiliana</name>
    <dbReference type="NCBI Taxonomy" id="1210884"/>
    <lineage>
        <taxon>Bacteria</taxon>
        <taxon>Pseudomonadati</taxon>
        <taxon>Planctomycetota</taxon>
        <taxon>Planctomycetia</taxon>
        <taxon>Gemmatales</taxon>
        <taxon>Gemmataceae</taxon>
        <taxon>Gemmata</taxon>
    </lineage>
</organism>
<dbReference type="KEGG" id="gms:SOIL9_09960"/>